<name>A0A8B7ZRU9_ACAPL</name>
<protein>
    <recommendedName>
        <fullName evidence="5">Snurportin-1</fullName>
    </recommendedName>
    <alternativeName>
        <fullName evidence="10">RNA U transporter 1</fullName>
    </alternativeName>
</protein>
<dbReference type="GeneID" id="110988678"/>
<evidence type="ECO:0000313" key="14">
    <source>
        <dbReference type="Proteomes" id="UP000694845"/>
    </source>
</evidence>
<feature type="region of interest" description="Disordered" evidence="12">
    <location>
        <begin position="23"/>
        <end position="44"/>
    </location>
</feature>
<evidence type="ECO:0000256" key="11">
    <source>
        <dbReference type="PROSITE-ProRule" id="PRU00561"/>
    </source>
</evidence>
<reference evidence="15" key="1">
    <citation type="submission" date="2025-08" db="UniProtKB">
        <authorList>
            <consortium name="RefSeq"/>
        </authorList>
    </citation>
    <scope>IDENTIFICATION</scope>
</reference>
<dbReference type="PANTHER" id="PTHR13403">
    <property type="entry name" value="SNURPORTIN1 RNUT1 PROTEIN RNA, U TRANSPORTER 1"/>
    <property type="match status" value="1"/>
</dbReference>
<dbReference type="InterPro" id="IPR017336">
    <property type="entry name" value="Snurportin-1"/>
</dbReference>
<dbReference type="GO" id="GO:0061608">
    <property type="term" value="F:nuclear import signal receptor activity"/>
    <property type="evidence" value="ECO:0007669"/>
    <property type="project" value="InterPro"/>
</dbReference>
<feature type="region of interest" description="Disordered" evidence="12">
    <location>
        <begin position="323"/>
        <end position="343"/>
    </location>
</feature>
<evidence type="ECO:0000256" key="9">
    <source>
        <dbReference type="ARBA" id="ARBA00023242"/>
    </source>
</evidence>
<evidence type="ECO:0000256" key="6">
    <source>
        <dbReference type="ARBA" id="ARBA00022448"/>
    </source>
</evidence>
<feature type="domain" description="IBB" evidence="13">
    <location>
        <begin position="11"/>
        <end position="73"/>
    </location>
</feature>
<dbReference type="OMA" id="ENWIMVP"/>
<dbReference type="InterPro" id="IPR047857">
    <property type="entry name" value="Snurportin1_C"/>
</dbReference>
<dbReference type="CTD" id="10073"/>
<evidence type="ECO:0000256" key="5">
    <source>
        <dbReference type="ARBA" id="ARBA00016034"/>
    </source>
</evidence>
<dbReference type="CDD" id="cd09232">
    <property type="entry name" value="Snurportin-1_C"/>
    <property type="match status" value="1"/>
</dbReference>
<proteinExistence type="inferred from homology"/>
<comment type="similarity">
    <text evidence="4">Belongs to the snurportin family.</text>
</comment>
<dbReference type="OrthoDB" id="10003593at2759"/>
<evidence type="ECO:0000256" key="1">
    <source>
        <dbReference type="ARBA" id="ARBA00003975"/>
    </source>
</evidence>
<dbReference type="PANTHER" id="PTHR13403:SF6">
    <property type="entry name" value="SNURPORTIN-1"/>
    <property type="match status" value="1"/>
</dbReference>
<keyword evidence="7" id="KW-0963">Cytoplasm</keyword>
<dbReference type="GO" id="GO:0006606">
    <property type="term" value="P:protein import into nucleus"/>
    <property type="evidence" value="ECO:0007669"/>
    <property type="project" value="InterPro"/>
</dbReference>
<accession>A0A8B7ZRU9</accession>
<feature type="compositionally biased region" description="Basic and acidic residues" evidence="12">
    <location>
        <begin position="33"/>
        <end position="44"/>
    </location>
</feature>
<dbReference type="SUPFAM" id="SSF56091">
    <property type="entry name" value="DNA ligase/mRNA capping enzyme, catalytic domain"/>
    <property type="match status" value="1"/>
</dbReference>
<dbReference type="GO" id="GO:0005737">
    <property type="term" value="C:cytoplasm"/>
    <property type="evidence" value="ECO:0007669"/>
    <property type="project" value="UniProtKB-SubCell"/>
</dbReference>
<evidence type="ECO:0000256" key="10">
    <source>
        <dbReference type="ARBA" id="ARBA00031454"/>
    </source>
</evidence>
<evidence type="ECO:0000313" key="15">
    <source>
        <dbReference type="RefSeq" id="XP_022108124.1"/>
    </source>
</evidence>
<keyword evidence="14" id="KW-1185">Reference proteome</keyword>
<dbReference type="InterPro" id="IPR024721">
    <property type="entry name" value="Snurportin-1_N"/>
</dbReference>
<dbReference type="PROSITE" id="PS51214">
    <property type="entry name" value="IBB"/>
    <property type="match status" value="1"/>
</dbReference>
<evidence type="ECO:0000256" key="3">
    <source>
        <dbReference type="ARBA" id="ARBA00004496"/>
    </source>
</evidence>
<dbReference type="KEGG" id="aplc:110988678"/>
<keyword evidence="8" id="KW-0694">RNA-binding</keyword>
<comment type="function">
    <text evidence="1">Functions as an U snRNP-specific nuclear import adapter. Involved in the trimethylguanosine (m3G)-cap-dependent nuclear import of U snRNPs. Binds specifically to the terminal m3G-cap U snRNAs.</text>
</comment>
<evidence type="ECO:0000256" key="2">
    <source>
        <dbReference type="ARBA" id="ARBA00004123"/>
    </source>
</evidence>
<dbReference type="AlphaFoldDB" id="A0A8B7ZRU9"/>
<comment type="subcellular location">
    <subcellularLocation>
        <location evidence="3">Cytoplasm</location>
    </subcellularLocation>
    <subcellularLocation>
        <location evidence="2">Nucleus</location>
    </subcellularLocation>
</comment>
<evidence type="ECO:0000256" key="4">
    <source>
        <dbReference type="ARBA" id="ARBA00007540"/>
    </source>
</evidence>
<dbReference type="InterPro" id="IPR002652">
    <property type="entry name" value="Importin-a_IBB"/>
</dbReference>
<dbReference type="GO" id="GO:0061015">
    <property type="term" value="P:snRNA import into nucleus"/>
    <property type="evidence" value="ECO:0007669"/>
    <property type="project" value="InterPro"/>
</dbReference>
<dbReference type="Gene3D" id="3.30.470.30">
    <property type="entry name" value="DNA ligase/mRNA capping enzyme"/>
    <property type="match status" value="1"/>
</dbReference>
<gene>
    <name evidence="15" type="primary">LOC110988678</name>
</gene>
<dbReference type="Pfam" id="PF11538">
    <property type="entry name" value="Snurportin1"/>
    <property type="match status" value="1"/>
</dbReference>
<evidence type="ECO:0000259" key="13">
    <source>
        <dbReference type="PROSITE" id="PS51214"/>
    </source>
</evidence>
<organism evidence="14 15">
    <name type="scientific">Acanthaster planci</name>
    <name type="common">Crown-of-thorns starfish</name>
    <dbReference type="NCBI Taxonomy" id="133434"/>
    <lineage>
        <taxon>Eukaryota</taxon>
        <taxon>Metazoa</taxon>
        <taxon>Echinodermata</taxon>
        <taxon>Eleutherozoa</taxon>
        <taxon>Asterozoa</taxon>
        <taxon>Asteroidea</taxon>
        <taxon>Valvatacea</taxon>
        <taxon>Valvatida</taxon>
        <taxon>Acanthasteridae</taxon>
        <taxon>Acanthaster</taxon>
    </lineage>
</organism>
<keyword evidence="6 11" id="KW-0813">Transport</keyword>
<dbReference type="Pfam" id="PF21974">
    <property type="entry name" value="SPN1_m3Gcap_bd"/>
    <property type="match status" value="1"/>
</dbReference>
<evidence type="ECO:0000256" key="8">
    <source>
        <dbReference type="ARBA" id="ARBA00022884"/>
    </source>
</evidence>
<dbReference type="RefSeq" id="XP_022108124.1">
    <property type="nucleotide sequence ID" value="XM_022252432.1"/>
</dbReference>
<dbReference type="GO" id="GO:0005634">
    <property type="term" value="C:nucleus"/>
    <property type="evidence" value="ECO:0007669"/>
    <property type="project" value="UniProtKB-SubCell"/>
</dbReference>
<dbReference type="Proteomes" id="UP000694845">
    <property type="component" value="Unplaced"/>
</dbReference>
<sequence length="343" mass="38824">MDQLEEAFAGSLCVGMRVNDTATPHPRLSQFKQRGDKSSQDDRRRIKLESQKRDRLDYVNKARCLAEENWSNYEEQDEDEEDMDSGSSVLRKKRKPRYYRNQLMLSEWLVDVPTSLASDWLMVLCPEGKRNLIVAAKGKTSSYSKSGYRLSVFPSMLPGGCRKHKHNNTDYSLLDCIFQEATRTFYVLDIMCWRGHPVYDSDTEFRFYWLQTKLAEVPELAVQTSTNPYRFLALPSYPCNQSAIKDAMAKPAPFEAELDGLLFYHKEAHYSPGSTPLVGWLKPWMLPDMLGVPVPESVMASRPHGADLKPPAPSMETVVSANVDAEAGDSKSVAEGGNQMTET</sequence>
<keyword evidence="9" id="KW-0539">Nucleus</keyword>
<dbReference type="GO" id="GO:0003723">
    <property type="term" value="F:RNA binding"/>
    <property type="evidence" value="ECO:0007669"/>
    <property type="project" value="UniProtKB-KW"/>
</dbReference>
<evidence type="ECO:0000256" key="7">
    <source>
        <dbReference type="ARBA" id="ARBA00022490"/>
    </source>
</evidence>
<evidence type="ECO:0000256" key="12">
    <source>
        <dbReference type="SAM" id="MobiDB-lite"/>
    </source>
</evidence>